<keyword evidence="2 6" id="KW-0349">Heme</keyword>
<keyword evidence="5" id="KW-0408">Iron</keyword>
<keyword evidence="9" id="KW-1185">Reference proteome</keyword>
<evidence type="ECO:0000313" key="9">
    <source>
        <dbReference type="Proteomes" id="UP001208570"/>
    </source>
</evidence>
<dbReference type="GO" id="GO:0020037">
    <property type="term" value="F:heme binding"/>
    <property type="evidence" value="ECO:0007669"/>
    <property type="project" value="InterPro"/>
</dbReference>
<reference evidence="8" key="1">
    <citation type="journal article" date="2023" name="Mol. Biol. Evol.">
        <title>Third-Generation Sequencing Reveals the Adaptive Role of the Epigenome in Three Deep-Sea Polychaetes.</title>
        <authorList>
            <person name="Perez M."/>
            <person name="Aroh O."/>
            <person name="Sun Y."/>
            <person name="Lan Y."/>
            <person name="Juniper S.K."/>
            <person name="Young C.R."/>
            <person name="Angers B."/>
            <person name="Qian P.Y."/>
        </authorList>
    </citation>
    <scope>NUCLEOTIDE SEQUENCE</scope>
    <source>
        <strain evidence="8">P08H-3</strain>
    </source>
</reference>
<dbReference type="GO" id="GO:0005344">
    <property type="term" value="F:oxygen carrier activity"/>
    <property type="evidence" value="ECO:0007669"/>
    <property type="project" value="UniProtKB-KW"/>
</dbReference>
<protein>
    <recommendedName>
        <fullName evidence="7">Globin domain-containing protein</fullName>
    </recommendedName>
</protein>
<dbReference type="Pfam" id="PF00042">
    <property type="entry name" value="Globin"/>
    <property type="match status" value="1"/>
</dbReference>
<dbReference type="AlphaFoldDB" id="A0AAD9N050"/>
<evidence type="ECO:0000259" key="7">
    <source>
        <dbReference type="PROSITE" id="PS01033"/>
    </source>
</evidence>
<name>A0AAD9N050_9ANNE</name>
<dbReference type="SUPFAM" id="SSF46458">
    <property type="entry name" value="Globin-like"/>
    <property type="match status" value="1"/>
</dbReference>
<evidence type="ECO:0000313" key="8">
    <source>
        <dbReference type="EMBL" id="KAK2152227.1"/>
    </source>
</evidence>
<comment type="caution">
    <text evidence="8">The sequence shown here is derived from an EMBL/GenBank/DDBJ whole genome shotgun (WGS) entry which is preliminary data.</text>
</comment>
<dbReference type="InterPro" id="IPR000971">
    <property type="entry name" value="Globin"/>
</dbReference>
<dbReference type="PROSITE" id="PS01033">
    <property type="entry name" value="GLOBIN"/>
    <property type="match status" value="1"/>
</dbReference>
<dbReference type="PANTHER" id="PTHR47217">
    <property type="entry name" value="GLOBIN-LIKE PROTEIN"/>
    <property type="match status" value="1"/>
</dbReference>
<evidence type="ECO:0000256" key="2">
    <source>
        <dbReference type="ARBA" id="ARBA00022617"/>
    </source>
</evidence>
<dbReference type="Proteomes" id="UP001208570">
    <property type="component" value="Unassembled WGS sequence"/>
</dbReference>
<dbReference type="GO" id="GO:0019825">
    <property type="term" value="F:oxygen binding"/>
    <property type="evidence" value="ECO:0007669"/>
    <property type="project" value="InterPro"/>
</dbReference>
<keyword evidence="4" id="KW-0479">Metal-binding</keyword>
<sequence length="161" mass="18106">MAELTGAHVKAVRDSWDVICKDVRGNGVQLFLRYFGAFPEYLVLFKDLRGMSLEELKTSKHMRIHGSRVLHALTSMVDALDELDVAAGIMSKTIDTHFDFNVQNIKKYEDLFSVMPDFMKAQAGDKFTPLAQEGWTLVLNTLLAVGKERIAQIEKQKAAMA</sequence>
<dbReference type="InterPro" id="IPR009050">
    <property type="entry name" value="Globin-like_sf"/>
</dbReference>
<dbReference type="EMBL" id="JAODUP010000336">
    <property type="protein sequence ID" value="KAK2152227.1"/>
    <property type="molecule type" value="Genomic_DNA"/>
</dbReference>
<dbReference type="InterPro" id="IPR012292">
    <property type="entry name" value="Globin/Proto"/>
</dbReference>
<accession>A0AAD9N050</accession>
<dbReference type="Gene3D" id="1.10.490.10">
    <property type="entry name" value="Globins"/>
    <property type="match status" value="1"/>
</dbReference>
<dbReference type="CDD" id="cd01040">
    <property type="entry name" value="Mb-like"/>
    <property type="match status" value="1"/>
</dbReference>
<dbReference type="InterPro" id="IPR044399">
    <property type="entry name" value="Mb-like_M"/>
</dbReference>
<feature type="domain" description="Globin" evidence="7">
    <location>
        <begin position="3"/>
        <end position="151"/>
    </location>
</feature>
<keyword evidence="1 6" id="KW-0813">Transport</keyword>
<dbReference type="GO" id="GO:0046872">
    <property type="term" value="F:metal ion binding"/>
    <property type="evidence" value="ECO:0007669"/>
    <property type="project" value="UniProtKB-KW"/>
</dbReference>
<evidence type="ECO:0000256" key="4">
    <source>
        <dbReference type="ARBA" id="ARBA00022723"/>
    </source>
</evidence>
<organism evidence="8 9">
    <name type="scientific">Paralvinella palmiformis</name>
    <dbReference type="NCBI Taxonomy" id="53620"/>
    <lineage>
        <taxon>Eukaryota</taxon>
        <taxon>Metazoa</taxon>
        <taxon>Spiralia</taxon>
        <taxon>Lophotrochozoa</taxon>
        <taxon>Annelida</taxon>
        <taxon>Polychaeta</taxon>
        <taxon>Sedentaria</taxon>
        <taxon>Canalipalpata</taxon>
        <taxon>Terebellida</taxon>
        <taxon>Terebelliformia</taxon>
        <taxon>Alvinellidae</taxon>
        <taxon>Paralvinella</taxon>
    </lineage>
</organism>
<keyword evidence="3 6" id="KW-0561">Oxygen transport</keyword>
<proteinExistence type="inferred from homology"/>
<gene>
    <name evidence="8" type="ORF">LSH36_336g03012</name>
</gene>
<evidence type="ECO:0000256" key="3">
    <source>
        <dbReference type="ARBA" id="ARBA00022621"/>
    </source>
</evidence>
<evidence type="ECO:0000256" key="5">
    <source>
        <dbReference type="ARBA" id="ARBA00023004"/>
    </source>
</evidence>
<evidence type="ECO:0000256" key="6">
    <source>
        <dbReference type="RuleBase" id="RU000356"/>
    </source>
</evidence>
<evidence type="ECO:0000256" key="1">
    <source>
        <dbReference type="ARBA" id="ARBA00022448"/>
    </source>
</evidence>
<comment type="similarity">
    <text evidence="6">Belongs to the globin family.</text>
</comment>
<dbReference type="PANTHER" id="PTHR47217:SF1">
    <property type="entry name" value="GLOBIN-LIKE PROTEIN"/>
    <property type="match status" value="1"/>
</dbReference>